<organism evidence="2">
    <name type="scientific">uncultured marine virus</name>
    <dbReference type="NCBI Taxonomy" id="186617"/>
    <lineage>
        <taxon>Viruses</taxon>
        <taxon>environmental samples</taxon>
    </lineage>
</organism>
<feature type="compositionally biased region" description="Polar residues" evidence="1">
    <location>
        <begin position="46"/>
        <end position="55"/>
    </location>
</feature>
<evidence type="ECO:0000313" key="2">
    <source>
        <dbReference type="EMBL" id="AKH46098.1"/>
    </source>
</evidence>
<accession>A0A0F7L3M8</accession>
<protein>
    <submittedName>
        <fullName evidence="2">Uncharacterized protein</fullName>
    </submittedName>
</protein>
<feature type="compositionally biased region" description="Polar residues" evidence="1">
    <location>
        <begin position="71"/>
        <end position="81"/>
    </location>
</feature>
<evidence type="ECO:0000256" key="1">
    <source>
        <dbReference type="SAM" id="MobiDB-lite"/>
    </source>
</evidence>
<name>A0A0F7L3M8_9VIRU</name>
<proteinExistence type="predicted"/>
<reference evidence="2" key="1">
    <citation type="journal article" date="2015" name="Front. Microbiol.">
        <title>Combining genomic sequencing methods to explore viral diversity and reveal potential virus-host interactions.</title>
        <authorList>
            <person name="Chow C.E."/>
            <person name="Winget D.M."/>
            <person name="White R.A.III."/>
            <person name="Hallam S.J."/>
            <person name="Suttle C.A."/>
        </authorList>
    </citation>
    <scope>NUCLEOTIDE SEQUENCE</scope>
    <source>
        <strain evidence="2">Anoxic3_4</strain>
    </source>
</reference>
<reference evidence="2" key="2">
    <citation type="submission" date="2015-03" db="EMBL/GenBank/DDBJ databases">
        <authorList>
            <person name="Chow C.-E.T."/>
            <person name="Winget D.M."/>
            <person name="White R.A.III."/>
            <person name="Hallam S.J."/>
            <person name="Suttle C.A."/>
        </authorList>
    </citation>
    <scope>NUCLEOTIDE SEQUENCE</scope>
    <source>
        <strain evidence="2">Anoxic3_4</strain>
    </source>
</reference>
<feature type="region of interest" description="Disordered" evidence="1">
    <location>
        <begin position="40"/>
        <end position="81"/>
    </location>
</feature>
<dbReference type="EMBL" id="KR029579">
    <property type="protein sequence ID" value="AKH46098.1"/>
    <property type="molecule type" value="Genomic_DNA"/>
</dbReference>
<sequence>MTIWILWRFRLCVKIWRCLRQALLLTILRLRNILKKKSPDWGLDRTQFSSPTGQPAQAPMTGGAGGGDPTQAMTQQLSAAV</sequence>